<sequence length="284" mass="33717">MTQDFKFTTKKYNNMTDRDNRNNRDTSATDLGKMNQQTGRELYERDKQQQPHHQERYARRGEEQRKWDEGNYFHTGPSPRGAQDRPVHQPEHHRGGSSHSTYRVGEGTHPGSHYGSRSDSPYRNEYEYLNHGNRPYGPQGYQGQGSIASGQQPGNYNEPPTSQDSLWREGPDTRSRYKETDYRYGSGSHNWYREGRYSPDEPRHTQPTSDRTFFQRLRHTWDDIMHSDDPEWQERDRRNRDQYIQQHPMSDRQRYGSEPYRDRNFNSGYEGGPRWADETDSGKK</sequence>
<evidence type="ECO:0000313" key="3">
    <source>
        <dbReference type="Proteomes" id="UP001597374"/>
    </source>
</evidence>
<feature type="compositionally biased region" description="Polar residues" evidence="1">
    <location>
        <begin position="1"/>
        <end position="15"/>
    </location>
</feature>
<feature type="compositionally biased region" description="Polar residues" evidence="1">
    <location>
        <begin position="146"/>
        <end position="165"/>
    </location>
</feature>
<feature type="compositionally biased region" description="Polar residues" evidence="1">
    <location>
        <begin position="26"/>
        <end position="39"/>
    </location>
</feature>
<dbReference type="RefSeq" id="WP_250428139.1">
    <property type="nucleotide sequence ID" value="NZ_JALPRR010000001.1"/>
</dbReference>
<proteinExistence type="predicted"/>
<evidence type="ECO:0000256" key="1">
    <source>
        <dbReference type="SAM" id="MobiDB-lite"/>
    </source>
</evidence>
<feature type="compositionally biased region" description="Low complexity" evidence="1">
    <location>
        <begin position="135"/>
        <end position="145"/>
    </location>
</feature>
<evidence type="ECO:0000313" key="2">
    <source>
        <dbReference type="EMBL" id="MFD2246402.1"/>
    </source>
</evidence>
<feature type="compositionally biased region" description="Basic and acidic residues" evidence="1">
    <location>
        <begin position="275"/>
        <end position="284"/>
    </location>
</feature>
<name>A0ABW5CVE7_9BACT</name>
<feature type="compositionally biased region" description="Basic and acidic residues" evidence="1">
    <location>
        <begin position="166"/>
        <end position="182"/>
    </location>
</feature>
<reference evidence="3" key="1">
    <citation type="journal article" date="2019" name="Int. J. Syst. Evol. Microbiol.">
        <title>The Global Catalogue of Microorganisms (GCM) 10K type strain sequencing project: providing services to taxonomists for standard genome sequencing and annotation.</title>
        <authorList>
            <consortium name="The Broad Institute Genomics Platform"/>
            <consortium name="The Broad Institute Genome Sequencing Center for Infectious Disease"/>
            <person name="Wu L."/>
            <person name="Ma J."/>
        </authorList>
    </citation>
    <scope>NUCLEOTIDE SEQUENCE [LARGE SCALE GENOMIC DNA]</scope>
    <source>
        <strain evidence="3">CGMCC 4.1782</strain>
    </source>
</reference>
<feature type="compositionally biased region" description="Basic and acidic residues" evidence="1">
    <location>
        <begin position="41"/>
        <end position="71"/>
    </location>
</feature>
<feature type="region of interest" description="Disordered" evidence="1">
    <location>
        <begin position="226"/>
        <end position="284"/>
    </location>
</feature>
<accession>A0ABW5CVE7</accession>
<feature type="compositionally biased region" description="Basic and acidic residues" evidence="1">
    <location>
        <begin position="191"/>
        <end position="204"/>
    </location>
</feature>
<dbReference type="EMBL" id="JBHUIM010000001">
    <property type="protein sequence ID" value="MFD2246402.1"/>
    <property type="molecule type" value="Genomic_DNA"/>
</dbReference>
<gene>
    <name evidence="2" type="ORF">ACFSKP_09065</name>
</gene>
<feature type="region of interest" description="Disordered" evidence="1">
    <location>
        <begin position="1"/>
        <end position="210"/>
    </location>
</feature>
<feature type="compositionally biased region" description="Basic and acidic residues" evidence="1">
    <location>
        <begin position="249"/>
        <end position="264"/>
    </location>
</feature>
<feature type="compositionally biased region" description="Basic and acidic residues" evidence="1">
    <location>
        <begin position="82"/>
        <end position="94"/>
    </location>
</feature>
<protein>
    <submittedName>
        <fullName evidence="2">Uncharacterized protein</fullName>
    </submittedName>
</protein>
<feature type="compositionally biased region" description="Basic and acidic residues" evidence="1">
    <location>
        <begin position="226"/>
        <end position="241"/>
    </location>
</feature>
<comment type="caution">
    <text evidence="2">The sequence shown here is derived from an EMBL/GenBank/DDBJ whole genome shotgun (WGS) entry which is preliminary data.</text>
</comment>
<organism evidence="2 3">
    <name type="scientific">Pontibacter ruber</name>
    <dbReference type="NCBI Taxonomy" id="1343895"/>
    <lineage>
        <taxon>Bacteria</taxon>
        <taxon>Pseudomonadati</taxon>
        <taxon>Bacteroidota</taxon>
        <taxon>Cytophagia</taxon>
        <taxon>Cytophagales</taxon>
        <taxon>Hymenobacteraceae</taxon>
        <taxon>Pontibacter</taxon>
    </lineage>
</organism>
<dbReference type="Proteomes" id="UP001597374">
    <property type="component" value="Unassembled WGS sequence"/>
</dbReference>
<keyword evidence="3" id="KW-1185">Reference proteome</keyword>